<comment type="similarity">
    <text evidence="5">Belongs to the CheB family.</text>
</comment>
<dbReference type="EC" id="3.5.1.44" evidence="5"/>
<feature type="active site" evidence="5 6">
    <location>
        <position position="290"/>
    </location>
</feature>
<protein>
    <recommendedName>
        <fullName evidence="5">Protein-glutamate methylesterase/protein-glutamine glutaminase</fullName>
        <ecNumber evidence="5">3.1.1.61</ecNumber>
        <ecNumber evidence="5">3.5.1.44</ecNumber>
    </recommendedName>
</protein>
<dbReference type="InterPro" id="IPR035909">
    <property type="entry name" value="CheB_C"/>
</dbReference>
<dbReference type="Proteomes" id="UP000245133">
    <property type="component" value="Unassembled WGS sequence"/>
</dbReference>
<dbReference type="InterPro" id="IPR008248">
    <property type="entry name" value="CheB-like"/>
</dbReference>
<dbReference type="SMART" id="SM00448">
    <property type="entry name" value="REC"/>
    <property type="match status" value="1"/>
</dbReference>
<dbReference type="GO" id="GO:0050568">
    <property type="term" value="F:protein-glutamine glutaminase activity"/>
    <property type="evidence" value="ECO:0007669"/>
    <property type="project" value="UniProtKB-UniRule"/>
</dbReference>
<dbReference type="CDD" id="cd17541">
    <property type="entry name" value="REC_CheB-like"/>
    <property type="match status" value="1"/>
</dbReference>
<feature type="domain" description="Response regulatory" evidence="8">
    <location>
        <begin position="4"/>
        <end position="122"/>
    </location>
</feature>
<dbReference type="AlphaFoldDB" id="A0A2P2DV94"/>
<dbReference type="NCBIfam" id="NF001965">
    <property type="entry name" value="PRK00742.1"/>
    <property type="match status" value="1"/>
</dbReference>
<comment type="catalytic activity">
    <reaction evidence="4 5">
        <text>[protein]-L-glutamate 5-O-methyl ester + H2O = L-glutamyl-[protein] + methanol + H(+)</text>
        <dbReference type="Rhea" id="RHEA:23236"/>
        <dbReference type="Rhea" id="RHEA-COMP:10208"/>
        <dbReference type="Rhea" id="RHEA-COMP:10311"/>
        <dbReference type="ChEBI" id="CHEBI:15377"/>
        <dbReference type="ChEBI" id="CHEBI:15378"/>
        <dbReference type="ChEBI" id="CHEBI:17790"/>
        <dbReference type="ChEBI" id="CHEBI:29973"/>
        <dbReference type="ChEBI" id="CHEBI:82795"/>
        <dbReference type="EC" id="3.1.1.61"/>
    </reaction>
</comment>
<dbReference type="HAMAP" id="MF_00099">
    <property type="entry name" value="CheB_chemtxs"/>
    <property type="match status" value="1"/>
</dbReference>
<comment type="subcellular location">
    <subcellularLocation>
        <location evidence="5">Cytoplasm</location>
    </subcellularLocation>
</comment>
<keyword evidence="5 7" id="KW-0597">Phosphoprotein</keyword>
<dbReference type="GO" id="GO:0005737">
    <property type="term" value="C:cytoplasm"/>
    <property type="evidence" value="ECO:0007669"/>
    <property type="project" value="UniProtKB-SubCell"/>
</dbReference>
<comment type="catalytic activity">
    <reaction evidence="5">
        <text>L-glutaminyl-[protein] + H2O = L-glutamyl-[protein] + NH4(+)</text>
        <dbReference type="Rhea" id="RHEA:16441"/>
        <dbReference type="Rhea" id="RHEA-COMP:10207"/>
        <dbReference type="Rhea" id="RHEA-COMP:10208"/>
        <dbReference type="ChEBI" id="CHEBI:15377"/>
        <dbReference type="ChEBI" id="CHEBI:28938"/>
        <dbReference type="ChEBI" id="CHEBI:29973"/>
        <dbReference type="ChEBI" id="CHEBI:30011"/>
        <dbReference type="EC" id="3.5.1.44"/>
    </reaction>
</comment>
<feature type="modified residue" description="4-aspartylphosphate" evidence="5 7">
    <location>
        <position position="55"/>
    </location>
</feature>
<keyword evidence="11" id="KW-1185">Reference proteome</keyword>
<evidence type="ECO:0000256" key="1">
    <source>
        <dbReference type="ARBA" id="ARBA00022490"/>
    </source>
</evidence>
<gene>
    <name evidence="5 10" type="primary">cheB</name>
    <name evidence="10" type="ORF">LPTSP4_00120</name>
</gene>
<keyword evidence="3 5" id="KW-0378">Hydrolase</keyword>
<evidence type="ECO:0000259" key="8">
    <source>
        <dbReference type="PROSITE" id="PS50110"/>
    </source>
</evidence>
<dbReference type="PROSITE" id="PS50110">
    <property type="entry name" value="RESPONSE_REGULATORY"/>
    <property type="match status" value="1"/>
</dbReference>
<evidence type="ECO:0000256" key="3">
    <source>
        <dbReference type="ARBA" id="ARBA00022801"/>
    </source>
</evidence>
<dbReference type="Gene3D" id="3.40.50.180">
    <property type="entry name" value="Methylesterase CheB, C-terminal domain"/>
    <property type="match status" value="1"/>
</dbReference>
<evidence type="ECO:0000313" key="11">
    <source>
        <dbReference type="Proteomes" id="UP000245133"/>
    </source>
</evidence>
<dbReference type="Pfam" id="PF00072">
    <property type="entry name" value="Response_reg"/>
    <property type="match status" value="1"/>
</dbReference>
<dbReference type="GO" id="GO:0000156">
    <property type="term" value="F:phosphorelay response regulator activity"/>
    <property type="evidence" value="ECO:0007669"/>
    <property type="project" value="InterPro"/>
</dbReference>
<comment type="function">
    <text evidence="5">Involved in chemotaxis. Part of a chemotaxis signal transduction system that modulates chemotaxis in response to various stimuli. Catalyzes the demethylation of specific methylglutamate residues introduced into the chemoreceptors (methyl-accepting chemotaxis proteins or MCP) by CheR. Also mediates the irreversible deamidation of specific glutamine residues to glutamic acid.</text>
</comment>
<evidence type="ECO:0000256" key="2">
    <source>
        <dbReference type="ARBA" id="ARBA00022500"/>
    </source>
</evidence>
<dbReference type="Gene3D" id="3.40.50.2300">
    <property type="match status" value="1"/>
</dbReference>
<dbReference type="InterPro" id="IPR011006">
    <property type="entry name" value="CheY-like_superfamily"/>
</dbReference>
<accession>A0A2P2DV94</accession>
<reference evidence="10 11" key="1">
    <citation type="submission" date="2018-02" db="EMBL/GenBank/DDBJ databases">
        <title>Novel Leptospira species isolated from soil and water in Japan.</title>
        <authorList>
            <person name="Nakao R."/>
            <person name="Masuzawa T."/>
        </authorList>
    </citation>
    <scope>NUCLEOTIDE SEQUENCE [LARGE SCALE GENOMIC DNA]</scope>
    <source>
        <strain evidence="10 11">YH101</strain>
    </source>
</reference>
<comment type="domain">
    <text evidence="5">Contains a C-terminal catalytic domain, and an N-terminal region which modulates catalytic activity.</text>
</comment>
<comment type="caution">
    <text evidence="10">The sequence shown here is derived from an EMBL/GenBank/DDBJ whole genome shotgun (WGS) entry which is preliminary data.</text>
</comment>
<dbReference type="EC" id="3.1.1.61" evidence="5"/>
<evidence type="ECO:0000256" key="6">
    <source>
        <dbReference type="PROSITE-ProRule" id="PRU00050"/>
    </source>
</evidence>
<sequence>MKTKVLIIEDNPVVRKFYEKALVHLDFVELVGMATNGEEGLSLLHSKHPDVILCDLNMPVMDGFEFTRRAMEERPTPILIVSDLVQEENETNRYKVLDLGAIDILPKPRAGGNLEWLTSDLERKINILKRVVVFSRKPENKKVKEKNSEHTPFTSIKTNLEKYEIVAIGASTGGPQAYQTIFSQIDKNFALPIVCAQHISEGFTNSLISWLRSYTQIPIQYAKDGDGLNPGEIYFPPDGYHLFVEKKRLRLDPDKGDHRHKPSVDYLFQSIASSYKDKCIAVLLTGMGADGAIGLGQIYKEGGYTIAQDESSSIVYGMPRVAKENGSVTEVLSLDKIASRLLLLGGSRT</sequence>
<evidence type="ECO:0000313" key="10">
    <source>
        <dbReference type="EMBL" id="GBF48513.1"/>
    </source>
</evidence>
<comment type="PTM">
    <text evidence="5">Phosphorylated by CheA. Phosphorylation of the N-terminal regulatory domain activates the methylesterase activity.</text>
</comment>
<dbReference type="PANTHER" id="PTHR42872:SF6">
    <property type="entry name" value="PROTEIN-GLUTAMATE METHYLESTERASE_PROTEIN-GLUTAMINE GLUTAMINASE"/>
    <property type="match status" value="1"/>
</dbReference>
<dbReference type="GO" id="GO:0008984">
    <property type="term" value="F:protein-glutamate methylesterase activity"/>
    <property type="evidence" value="ECO:0007669"/>
    <property type="project" value="UniProtKB-UniRule"/>
</dbReference>
<dbReference type="SUPFAM" id="SSF52738">
    <property type="entry name" value="Methylesterase CheB, C-terminal domain"/>
    <property type="match status" value="1"/>
</dbReference>
<evidence type="ECO:0000256" key="7">
    <source>
        <dbReference type="PROSITE-ProRule" id="PRU00169"/>
    </source>
</evidence>
<name>A0A2P2DV94_9LEPT</name>
<feature type="active site" evidence="5 6">
    <location>
        <position position="198"/>
    </location>
</feature>
<dbReference type="InterPro" id="IPR000673">
    <property type="entry name" value="Sig_transdc_resp-reg_Me-estase"/>
</dbReference>
<keyword evidence="1 5" id="KW-0963">Cytoplasm</keyword>
<feature type="domain" description="CheB-type methylesterase" evidence="9">
    <location>
        <begin position="152"/>
        <end position="342"/>
    </location>
</feature>
<dbReference type="SUPFAM" id="SSF52172">
    <property type="entry name" value="CheY-like"/>
    <property type="match status" value="1"/>
</dbReference>
<dbReference type="GO" id="GO:0006935">
    <property type="term" value="P:chemotaxis"/>
    <property type="evidence" value="ECO:0007669"/>
    <property type="project" value="UniProtKB-UniRule"/>
</dbReference>
<dbReference type="PIRSF" id="PIRSF000876">
    <property type="entry name" value="RR_chemtxs_CheB"/>
    <property type="match status" value="1"/>
</dbReference>
<feature type="active site" evidence="5 6">
    <location>
        <position position="171"/>
    </location>
</feature>
<dbReference type="PANTHER" id="PTHR42872">
    <property type="entry name" value="PROTEIN-GLUTAMATE METHYLESTERASE/PROTEIN-GLUTAMINE GLUTAMINASE"/>
    <property type="match status" value="1"/>
</dbReference>
<dbReference type="OrthoDB" id="9793421at2"/>
<dbReference type="CDD" id="cd16432">
    <property type="entry name" value="CheB_Rec"/>
    <property type="match status" value="1"/>
</dbReference>
<proteinExistence type="inferred from homology"/>
<evidence type="ECO:0000256" key="4">
    <source>
        <dbReference type="ARBA" id="ARBA00048267"/>
    </source>
</evidence>
<dbReference type="InterPro" id="IPR001789">
    <property type="entry name" value="Sig_transdc_resp-reg_receiver"/>
</dbReference>
<organism evidence="10 11">
    <name type="scientific">Leptospira ryugenii</name>
    <dbReference type="NCBI Taxonomy" id="1917863"/>
    <lineage>
        <taxon>Bacteria</taxon>
        <taxon>Pseudomonadati</taxon>
        <taxon>Spirochaetota</taxon>
        <taxon>Spirochaetia</taxon>
        <taxon>Leptospirales</taxon>
        <taxon>Leptospiraceae</taxon>
        <taxon>Leptospira</taxon>
    </lineage>
</organism>
<keyword evidence="2 5" id="KW-0145">Chemotaxis</keyword>
<evidence type="ECO:0000256" key="5">
    <source>
        <dbReference type="HAMAP-Rule" id="MF_00099"/>
    </source>
</evidence>
<dbReference type="Pfam" id="PF01339">
    <property type="entry name" value="CheB_methylest"/>
    <property type="match status" value="1"/>
</dbReference>
<dbReference type="RefSeq" id="WP_108972395.1">
    <property type="nucleotide sequence ID" value="NZ_BFBB01000001.1"/>
</dbReference>
<dbReference type="PROSITE" id="PS50122">
    <property type="entry name" value="CHEB"/>
    <property type="match status" value="1"/>
</dbReference>
<dbReference type="EMBL" id="BFBB01000001">
    <property type="protein sequence ID" value="GBF48513.1"/>
    <property type="molecule type" value="Genomic_DNA"/>
</dbReference>
<evidence type="ECO:0000259" key="9">
    <source>
        <dbReference type="PROSITE" id="PS50122"/>
    </source>
</evidence>